<reference evidence="2" key="1">
    <citation type="journal article" date="2023" name="Mol. Phylogenet. Evol.">
        <title>Genome-scale phylogeny and comparative genomics of the fungal order Sordariales.</title>
        <authorList>
            <person name="Hensen N."/>
            <person name="Bonometti L."/>
            <person name="Westerberg I."/>
            <person name="Brannstrom I.O."/>
            <person name="Guillou S."/>
            <person name="Cros-Aarteil S."/>
            <person name="Calhoun S."/>
            <person name="Haridas S."/>
            <person name="Kuo A."/>
            <person name="Mondo S."/>
            <person name="Pangilinan J."/>
            <person name="Riley R."/>
            <person name="LaButti K."/>
            <person name="Andreopoulos B."/>
            <person name="Lipzen A."/>
            <person name="Chen C."/>
            <person name="Yan M."/>
            <person name="Daum C."/>
            <person name="Ng V."/>
            <person name="Clum A."/>
            <person name="Steindorff A."/>
            <person name="Ohm R.A."/>
            <person name="Martin F."/>
            <person name="Silar P."/>
            <person name="Natvig D.O."/>
            <person name="Lalanne C."/>
            <person name="Gautier V."/>
            <person name="Ament-Velasquez S.L."/>
            <person name="Kruys A."/>
            <person name="Hutchinson M.I."/>
            <person name="Powell A.J."/>
            <person name="Barry K."/>
            <person name="Miller A.N."/>
            <person name="Grigoriev I.V."/>
            <person name="Debuchy R."/>
            <person name="Gladieux P."/>
            <person name="Hiltunen Thoren M."/>
            <person name="Johannesson H."/>
        </authorList>
    </citation>
    <scope>NUCLEOTIDE SEQUENCE</scope>
    <source>
        <strain evidence="2">PSN293</strain>
    </source>
</reference>
<dbReference type="Proteomes" id="UP001301769">
    <property type="component" value="Unassembled WGS sequence"/>
</dbReference>
<dbReference type="AlphaFoldDB" id="A0AAN6YCV5"/>
<feature type="domain" description="Heterokaryon incompatibility" evidence="1">
    <location>
        <begin position="33"/>
        <end position="156"/>
    </location>
</feature>
<gene>
    <name evidence="2" type="ORF">QBC37DRAFT_453548</name>
</gene>
<dbReference type="InterPro" id="IPR010730">
    <property type="entry name" value="HET"/>
</dbReference>
<sequence>MGLAAAAATLHERTSSSLVVAIREATSRLAIMWPIIIPGSAYRLLHACSSVFTDKLVWIEAICINQADVEERSRQLPLMKVIYSKAKKVVVWPGDEWDSGMAMGMIQRVFSAMVMYQAPEEEMRDLFEDEWDRRAWKAMLKLLENSYFPRMWVMQEVVRGSDVEISRGIFFALGGLRTSPARTRAFTEAAMGVDLMSLFRLAAEKNLRGDFHIGHLLAATAKSQATDPRDKVFALSGLLSDHHALPESLLDYNKSATEVFLETAKIVLERERDA</sequence>
<accession>A0AAN6YCV5</accession>
<dbReference type="InterPro" id="IPR052895">
    <property type="entry name" value="HetReg/Transcr_Mod"/>
</dbReference>
<dbReference type="EMBL" id="MU858065">
    <property type="protein sequence ID" value="KAK4216734.1"/>
    <property type="molecule type" value="Genomic_DNA"/>
</dbReference>
<proteinExistence type="predicted"/>
<keyword evidence="3" id="KW-1185">Reference proteome</keyword>
<comment type="caution">
    <text evidence="2">The sequence shown here is derived from an EMBL/GenBank/DDBJ whole genome shotgun (WGS) entry which is preliminary data.</text>
</comment>
<dbReference type="PANTHER" id="PTHR24148">
    <property type="entry name" value="ANKYRIN REPEAT DOMAIN-CONTAINING PROTEIN 39 HOMOLOG-RELATED"/>
    <property type="match status" value="1"/>
</dbReference>
<evidence type="ECO:0000259" key="1">
    <source>
        <dbReference type="Pfam" id="PF06985"/>
    </source>
</evidence>
<evidence type="ECO:0000313" key="2">
    <source>
        <dbReference type="EMBL" id="KAK4216734.1"/>
    </source>
</evidence>
<evidence type="ECO:0000313" key="3">
    <source>
        <dbReference type="Proteomes" id="UP001301769"/>
    </source>
</evidence>
<organism evidence="2 3">
    <name type="scientific">Rhypophila decipiens</name>
    <dbReference type="NCBI Taxonomy" id="261697"/>
    <lineage>
        <taxon>Eukaryota</taxon>
        <taxon>Fungi</taxon>
        <taxon>Dikarya</taxon>
        <taxon>Ascomycota</taxon>
        <taxon>Pezizomycotina</taxon>
        <taxon>Sordariomycetes</taxon>
        <taxon>Sordariomycetidae</taxon>
        <taxon>Sordariales</taxon>
        <taxon>Naviculisporaceae</taxon>
        <taxon>Rhypophila</taxon>
    </lineage>
</organism>
<protein>
    <submittedName>
        <fullName evidence="2">Heterokaryon incompatibility protein-domain-containing protein</fullName>
    </submittedName>
</protein>
<name>A0AAN6YCV5_9PEZI</name>
<dbReference type="Pfam" id="PF06985">
    <property type="entry name" value="HET"/>
    <property type="match status" value="1"/>
</dbReference>
<dbReference type="PANTHER" id="PTHR24148:SF64">
    <property type="entry name" value="HETEROKARYON INCOMPATIBILITY DOMAIN-CONTAINING PROTEIN"/>
    <property type="match status" value="1"/>
</dbReference>
<reference evidence="2" key="2">
    <citation type="submission" date="2023-05" db="EMBL/GenBank/DDBJ databases">
        <authorList>
            <consortium name="Lawrence Berkeley National Laboratory"/>
            <person name="Steindorff A."/>
            <person name="Hensen N."/>
            <person name="Bonometti L."/>
            <person name="Westerberg I."/>
            <person name="Brannstrom I.O."/>
            <person name="Guillou S."/>
            <person name="Cros-Aarteil S."/>
            <person name="Calhoun S."/>
            <person name="Haridas S."/>
            <person name="Kuo A."/>
            <person name="Mondo S."/>
            <person name="Pangilinan J."/>
            <person name="Riley R."/>
            <person name="Labutti K."/>
            <person name="Andreopoulos B."/>
            <person name="Lipzen A."/>
            <person name="Chen C."/>
            <person name="Yanf M."/>
            <person name="Daum C."/>
            <person name="Ng V."/>
            <person name="Clum A."/>
            <person name="Ohm R."/>
            <person name="Martin F."/>
            <person name="Silar P."/>
            <person name="Natvig D."/>
            <person name="Lalanne C."/>
            <person name="Gautier V."/>
            <person name="Ament-Velasquez S.L."/>
            <person name="Kruys A."/>
            <person name="Hutchinson M.I."/>
            <person name="Powell A.J."/>
            <person name="Barry K."/>
            <person name="Miller A.N."/>
            <person name="Grigoriev I.V."/>
            <person name="Debuchy R."/>
            <person name="Gladieux P."/>
            <person name="Thoren M.H."/>
            <person name="Johannesson H."/>
        </authorList>
    </citation>
    <scope>NUCLEOTIDE SEQUENCE</scope>
    <source>
        <strain evidence="2">PSN293</strain>
    </source>
</reference>